<accession>A0A9P7YFW1</accession>
<dbReference type="InterPro" id="IPR018830">
    <property type="entry name" value="DUF2434"/>
</dbReference>
<evidence type="ECO:0000313" key="3">
    <source>
        <dbReference type="EMBL" id="KAG9232855.1"/>
    </source>
</evidence>
<feature type="transmembrane region" description="Helical" evidence="2">
    <location>
        <begin position="160"/>
        <end position="179"/>
    </location>
</feature>
<sequence length="535" mass="60827">MSLVNVRELLAFPQGDNSSDTLIGGIHWNLTTLAHWNYTYYSNGTFSNGSLCFLLFKPYTPHLLQNGTFLNSTSCYSPIRPLGRRSEGSLFFACFFFLSIMFTFINLRKHGRLFLPLEKRFRAVGRRWQWYWMLIVAALATVSGITSVDVDRYYLPELPIILTNFFWFLMLPSTMAVVWESVRHWGSWQERQAVDPNPFALRQDDRRSKVEFFLPLAFYLFWWLNFFMIIPRSWSAIQMQRDPDQARLIAEPSATDIRFKAAAFLLLCAWLTIVFSLHHSIKHYKPRNRGLVNRMIGIIRYTPAKFLLTIPLSLIMVGYEAAIAFEFSISPLNYTPNLVAVFIGGWVPIALIVIAYEVSGYLDPNEDRELLRQRRVRGVEADQEMGYTKKPHWWSRLHGDNQQLSVHDAIARNVTEIGGGRATHTNLSNAIEMGNLSKPTPEPEGSENRSNSSTVPEGPEAIRLAANLLFPNNVQNNQTAMTNAPASGRGRDTLEVHGANSRNDTRSGFSDRSDSTNSGVSLGANPQQVRSMLDV</sequence>
<name>A0A9P7YFW1_9HELO</name>
<organism evidence="3 4">
    <name type="scientific">Amylocarpus encephaloides</name>
    <dbReference type="NCBI Taxonomy" id="45428"/>
    <lineage>
        <taxon>Eukaryota</taxon>
        <taxon>Fungi</taxon>
        <taxon>Dikarya</taxon>
        <taxon>Ascomycota</taxon>
        <taxon>Pezizomycotina</taxon>
        <taxon>Leotiomycetes</taxon>
        <taxon>Helotiales</taxon>
        <taxon>Helotiales incertae sedis</taxon>
        <taxon>Amylocarpus</taxon>
    </lineage>
</organism>
<evidence type="ECO:0000313" key="4">
    <source>
        <dbReference type="Proteomes" id="UP000824998"/>
    </source>
</evidence>
<feature type="transmembrane region" description="Helical" evidence="2">
    <location>
        <begin position="128"/>
        <end position="148"/>
    </location>
</feature>
<feature type="region of interest" description="Disordered" evidence="1">
    <location>
        <begin position="421"/>
        <end position="457"/>
    </location>
</feature>
<dbReference type="EMBL" id="MU251527">
    <property type="protein sequence ID" value="KAG9232855.1"/>
    <property type="molecule type" value="Genomic_DNA"/>
</dbReference>
<keyword evidence="4" id="KW-1185">Reference proteome</keyword>
<comment type="caution">
    <text evidence="3">The sequence shown here is derived from an EMBL/GenBank/DDBJ whole genome shotgun (WGS) entry which is preliminary data.</text>
</comment>
<reference evidence="3" key="1">
    <citation type="journal article" date="2021" name="IMA Fungus">
        <title>Genomic characterization of three marine fungi, including Emericellopsis atlantica sp. nov. with signatures of a generalist lifestyle and marine biomass degradation.</title>
        <authorList>
            <person name="Hagestad O.C."/>
            <person name="Hou L."/>
            <person name="Andersen J.H."/>
            <person name="Hansen E.H."/>
            <person name="Altermark B."/>
            <person name="Li C."/>
            <person name="Kuhnert E."/>
            <person name="Cox R.J."/>
            <person name="Crous P.W."/>
            <person name="Spatafora J.W."/>
            <person name="Lail K."/>
            <person name="Amirebrahimi M."/>
            <person name="Lipzen A."/>
            <person name="Pangilinan J."/>
            <person name="Andreopoulos W."/>
            <person name="Hayes R.D."/>
            <person name="Ng V."/>
            <person name="Grigoriev I.V."/>
            <person name="Jackson S.A."/>
            <person name="Sutton T.D.S."/>
            <person name="Dobson A.D.W."/>
            <person name="Rama T."/>
        </authorList>
    </citation>
    <scope>NUCLEOTIDE SEQUENCE</scope>
    <source>
        <strain evidence="3">TRa018bII</strain>
    </source>
</reference>
<evidence type="ECO:0000256" key="2">
    <source>
        <dbReference type="SAM" id="Phobius"/>
    </source>
</evidence>
<feature type="transmembrane region" description="Helical" evidence="2">
    <location>
        <begin position="257"/>
        <end position="277"/>
    </location>
</feature>
<dbReference type="Proteomes" id="UP000824998">
    <property type="component" value="Unassembled WGS sequence"/>
</dbReference>
<proteinExistence type="predicted"/>
<evidence type="ECO:0000256" key="1">
    <source>
        <dbReference type="SAM" id="MobiDB-lite"/>
    </source>
</evidence>
<keyword evidence="2" id="KW-0472">Membrane</keyword>
<protein>
    <submittedName>
        <fullName evidence="3">Uncharacterized protein</fullName>
    </submittedName>
</protein>
<dbReference type="OrthoDB" id="5308502at2759"/>
<keyword evidence="2" id="KW-0812">Transmembrane</keyword>
<feature type="transmembrane region" description="Helical" evidence="2">
    <location>
        <begin position="90"/>
        <end position="107"/>
    </location>
</feature>
<feature type="compositionally biased region" description="Polar residues" evidence="1">
    <location>
        <begin position="515"/>
        <end position="535"/>
    </location>
</feature>
<feature type="transmembrane region" description="Helical" evidence="2">
    <location>
        <begin position="212"/>
        <end position="237"/>
    </location>
</feature>
<feature type="region of interest" description="Disordered" evidence="1">
    <location>
        <begin position="478"/>
        <end position="535"/>
    </location>
</feature>
<gene>
    <name evidence="3" type="ORF">BJ875DRAFT_65925</name>
</gene>
<dbReference type="AlphaFoldDB" id="A0A9P7YFW1"/>
<dbReference type="Pfam" id="PF10361">
    <property type="entry name" value="DUF2434"/>
    <property type="match status" value="1"/>
</dbReference>
<feature type="transmembrane region" description="Helical" evidence="2">
    <location>
        <begin position="339"/>
        <end position="362"/>
    </location>
</feature>
<keyword evidence="2" id="KW-1133">Transmembrane helix</keyword>
<feature type="compositionally biased region" description="Basic and acidic residues" evidence="1">
    <location>
        <begin position="503"/>
        <end position="514"/>
    </location>
</feature>
<feature type="transmembrane region" description="Helical" evidence="2">
    <location>
        <begin position="298"/>
        <end position="319"/>
    </location>
</feature>